<comment type="catalytic activity">
    <reaction evidence="5">
        <text>pseudouridine(1915) in 23S rRNA + S-adenosyl-L-methionine = N(3)-methylpseudouridine(1915) in 23S rRNA + S-adenosyl-L-homocysteine + H(+)</text>
        <dbReference type="Rhea" id="RHEA:42752"/>
        <dbReference type="Rhea" id="RHEA-COMP:10221"/>
        <dbReference type="Rhea" id="RHEA-COMP:10222"/>
        <dbReference type="ChEBI" id="CHEBI:15378"/>
        <dbReference type="ChEBI" id="CHEBI:57856"/>
        <dbReference type="ChEBI" id="CHEBI:59789"/>
        <dbReference type="ChEBI" id="CHEBI:65314"/>
        <dbReference type="ChEBI" id="CHEBI:74486"/>
        <dbReference type="EC" id="2.1.1.177"/>
    </reaction>
</comment>
<dbReference type="HAMAP" id="MF_00658">
    <property type="entry name" value="23SrRNA_methyltr_H"/>
    <property type="match status" value="1"/>
</dbReference>
<evidence type="ECO:0000256" key="1">
    <source>
        <dbReference type="ARBA" id="ARBA00022603"/>
    </source>
</evidence>
<keyword evidence="2 5" id="KW-0808">Transferase</keyword>
<dbReference type="InterPro" id="IPR029028">
    <property type="entry name" value="Alpha/beta_knot_MTases"/>
</dbReference>
<comment type="similarity">
    <text evidence="4 5">Belongs to the RNA methyltransferase RlmH family.</text>
</comment>
<comment type="function">
    <text evidence="5">Specifically methylates the pseudouridine at position 1915 (m3Psi1915) in 23S rRNA.</text>
</comment>
<dbReference type="PIRSF" id="PIRSF004505">
    <property type="entry name" value="MT_bac"/>
    <property type="match status" value="1"/>
</dbReference>
<keyword evidence="5" id="KW-0698">rRNA processing</keyword>
<evidence type="ECO:0000313" key="7">
    <source>
        <dbReference type="Proteomes" id="UP001320831"/>
    </source>
</evidence>
<gene>
    <name evidence="5 6" type="primary">rlmH</name>
    <name evidence="6" type="ORF">N5A92_15365</name>
</gene>
<evidence type="ECO:0000256" key="3">
    <source>
        <dbReference type="ARBA" id="ARBA00022691"/>
    </source>
</evidence>
<keyword evidence="5" id="KW-0963">Cytoplasm</keyword>
<dbReference type="EC" id="2.1.1.177" evidence="5"/>
<evidence type="ECO:0000313" key="6">
    <source>
        <dbReference type="EMBL" id="MCT7376412.1"/>
    </source>
</evidence>
<dbReference type="Gene3D" id="3.40.1280.10">
    <property type="match status" value="1"/>
</dbReference>
<comment type="caution">
    <text evidence="6">The sequence shown here is derived from an EMBL/GenBank/DDBJ whole genome shotgun (WGS) entry which is preliminary data.</text>
</comment>
<proteinExistence type="inferred from homology"/>
<keyword evidence="7" id="KW-1185">Reference proteome</keyword>
<dbReference type="Proteomes" id="UP001320831">
    <property type="component" value="Unassembled WGS sequence"/>
</dbReference>
<reference evidence="6 7" key="1">
    <citation type="submission" date="2022-09" db="EMBL/GenBank/DDBJ databases">
        <title>Chelativorans salina sp. nov., a novel slightly halophilic bacterium isolated from a saline lake sediment enrichment.</title>
        <authorList>
            <person name="Gao L."/>
            <person name="Fang B.-Z."/>
            <person name="Li W.-J."/>
        </authorList>
    </citation>
    <scope>NUCLEOTIDE SEQUENCE [LARGE SCALE GENOMIC DNA]</scope>
    <source>
        <strain evidence="6 7">EGI FJ00035</strain>
    </source>
</reference>
<dbReference type="CDD" id="cd18081">
    <property type="entry name" value="RlmH-like"/>
    <property type="match status" value="1"/>
</dbReference>
<feature type="binding site" evidence="5">
    <location>
        <position position="75"/>
    </location>
    <ligand>
        <name>S-adenosyl-L-methionine</name>
        <dbReference type="ChEBI" id="CHEBI:59789"/>
    </ligand>
</feature>
<dbReference type="InterPro" id="IPR029026">
    <property type="entry name" value="tRNA_m1G_MTases_N"/>
</dbReference>
<comment type="caution">
    <text evidence="5">Lacks conserved residue(s) required for the propagation of feature annotation.</text>
</comment>
<protein>
    <recommendedName>
        <fullName evidence="5">Ribosomal RNA large subunit methyltransferase H</fullName>
        <ecNumber evidence="5">2.1.1.177</ecNumber>
    </recommendedName>
    <alternativeName>
        <fullName evidence="5">23S rRNA (pseudouridine1915-N3)-methyltransferase</fullName>
    </alternativeName>
    <alternativeName>
        <fullName evidence="5">23S rRNA m3Psi1915 methyltransferase</fullName>
    </alternativeName>
    <alternativeName>
        <fullName evidence="5">rRNA (pseudouridine-N3-)-methyltransferase RlmH</fullName>
    </alternativeName>
</protein>
<accession>A0ABT2LPK3</accession>
<dbReference type="Pfam" id="PF02590">
    <property type="entry name" value="SPOUT_MTase"/>
    <property type="match status" value="1"/>
</dbReference>
<evidence type="ECO:0000256" key="4">
    <source>
        <dbReference type="ARBA" id="ARBA00038303"/>
    </source>
</evidence>
<dbReference type="RefSeq" id="WP_260904702.1">
    <property type="nucleotide sequence ID" value="NZ_JAOCZP010000004.1"/>
</dbReference>
<comment type="subunit">
    <text evidence="5">Homodimer.</text>
</comment>
<feature type="binding site" evidence="5">
    <location>
        <position position="107"/>
    </location>
    <ligand>
        <name>S-adenosyl-L-methionine</name>
        <dbReference type="ChEBI" id="CHEBI:59789"/>
    </ligand>
</feature>
<evidence type="ECO:0000256" key="5">
    <source>
        <dbReference type="HAMAP-Rule" id="MF_00658"/>
    </source>
</evidence>
<keyword evidence="3 5" id="KW-0949">S-adenosyl-L-methionine</keyword>
<comment type="subcellular location">
    <subcellularLocation>
        <location evidence="5">Cytoplasm</location>
    </subcellularLocation>
</comment>
<sequence length="159" mass="17348">MRIVVHAVGRMKAGAEKELAERYFDRLAKAGPAVGLEFAGVSESPESRARTAGARKREEGLRLAEIVSGGTLVLLDERGKNLTSRAIGEKMAAWRDAGERRLTIAIGGPDGHDEALRHQAALSLSFGAQTWPHQLVRVMLAEQLYRAATILTGHPYHRD</sequence>
<dbReference type="PANTHER" id="PTHR33603:SF1">
    <property type="entry name" value="RIBOSOMAL RNA LARGE SUBUNIT METHYLTRANSFERASE H"/>
    <property type="match status" value="1"/>
</dbReference>
<dbReference type="SUPFAM" id="SSF75217">
    <property type="entry name" value="alpha/beta knot"/>
    <property type="match status" value="1"/>
</dbReference>
<name>A0ABT2LPK3_9HYPH</name>
<dbReference type="NCBIfam" id="NF000989">
    <property type="entry name" value="PRK00103.2-3"/>
    <property type="match status" value="1"/>
</dbReference>
<dbReference type="InterPro" id="IPR003742">
    <property type="entry name" value="RlmH-like"/>
</dbReference>
<dbReference type="EMBL" id="JAOCZP010000004">
    <property type="protein sequence ID" value="MCT7376412.1"/>
    <property type="molecule type" value="Genomic_DNA"/>
</dbReference>
<dbReference type="PANTHER" id="PTHR33603">
    <property type="entry name" value="METHYLTRANSFERASE"/>
    <property type="match status" value="1"/>
</dbReference>
<organism evidence="6 7">
    <name type="scientific">Chelativorans salis</name>
    <dbReference type="NCBI Taxonomy" id="2978478"/>
    <lineage>
        <taxon>Bacteria</taxon>
        <taxon>Pseudomonadati</taxon>
        <taxon>Pseudomonadota</taxon>
        <taxon>Alphaproteobacteria</taxon>
        <taxon>Hyphomicrobiales</taxon>
        <taxon>Phyllobacteriaceae</taxon>
        <taxon>Chelativorans</taxon>
    </lineage>
</organism>
<evidence type="ECO:0000256" key="2">
    <source>
        <dbReference type="ARBA" id="ARBA00022679"/>
    </source>
</evidence>
<keyword evidence="1 5" id="KW-0489">Methyltransferase</keyword>